<protein>
    <submittedName>
        <fullName evidence="1">Uncharacterized protein</fullName>
    </submittedName>
</protein>
<accession>A0A318ZYN7</accession>
<dbReference type="AlphaFoldDB" id="A0A318ZYN7"/>
<proteinExistence type="predicted"/>
<dbReference type="Proteomes" id="UP000248349">
    <property type="component" value="Unassembled WGS sequence"/>
</dbReference>
<evidence type="ECO:0000313" key="2">
    <source>
        <dbReference type="Proteomes" id="UP000248349"/>
    </source>
</evidence>
<organism evidence="1 2">
    <name type="scientific">Aspergillus saccharolyticus JOP 1030-1</name>
    <dbReference type="NCBI Taxonomy" id="1450539"/>
    <lineage>
        <taxon>Eukaryota</taxon>
        <taxon>Fungi</taxon>
        <taxon>Dikarya</taxon>
        <taxon>Ascomycota</taxon>
        <taxon>Pezizomycotina</taxon>
        <taxon>Eurotiomycetes</taxon>
        <taxon>Eurotiomycetidae</taxon>
        <taxon>Eurotiales</taxon>
        <taxon>Aspergillaceae</taxon>
        <taxon>Aspergillus</taxon>
        <taxon>Aspergillus subgen. Circumdati</taxon>
    </lineage>
</organism>
<dbReference type="EMBL" id="KZ821284">
    <property type="protein sequence ID" value="PYH40492.1"/>
    <property type="molecule type" value="Genomic_DNA"/>
</dbReference>
<reference evidence="1 2" key="1">
    <citation type="submission" date="2016-12" db="EMBL/GenBank/DDBJ databases">
        <title>The genomes of Aspergillus section Nigri reveals drivers in fungal speciation.</title>
        <authorList>
            <consortium name="DOE Joint Genome Institute"/>
            <person name="Vesth T.C."/>
            <person name="Nybo J."/>
            <person name="Theobald S."/>
            <person name="Brandl J."/>
            <person name="Frisvad J.C."/>
            <person name="Nielsen K.F."/>
            <person name="Lyhne E.K."/>
            <person name="Kogle M.E."/>
            <person name="Kuo A."/>
            <person name="Riley R."/>
            <person name="Clum A."/>
            <person name="Nolan M."/>
            <person name="Lipzen A."/>
            <person name="Salamov A."/>
            <person name="Henrissat B."/>
            <person name="Wiebenga A."/>
            <person name="De Vries R.P."/>
            <person name="Grigoriev I.V."/>
            <person name="Mortensen U.H."/>
            <person name="Andersen M.R."/>
            <person name="Baker S.E."/>
        </authorList>
    </citation>
    <scope>NUCLEOTIDE SEQUENCE [LARGE SCALE GENOMIC DNA]</scope>
    <source>
        <strain evidence="1 2">JOP 1030-1</strain>
    </source>
</reference>
<keyword evidence="2" id="KW-1185">Reference proteome</keyword>
<name>A0A318ZYN7_9EURO</name>
<evidence type="ECO:0000313" key="1">
    <source>
        <dbReference type="EMBL" id="PYH40492.1"/>
    </source>
</evidence>
<dbReference type="RefSeq" id="XP_025426474.1">
    <property type="nucleotide sequence ID" value="XM_025571079.1"/>
</dbReference>
<gene>
    <name evidence="1" type="ORF">BP01DRAFT_210743</name>
</gene>
<sequence length="115" mass="13337">MRRGSCANCEPAKREKTTACDCDCDDGDCWWHFHHERIIMMLNKLSSPVISSRLTPKHCFRVFNYCKSNDSSGLSDGNLTDFTANSGHDFLRSMWLSHSSWLSLVLWPILYSRFR</sequence>
<dbReference type="GeneID" id="37072307"/>